<evidence type="ECO:0000313" key="5">
    <source>
        <dbReference type="Proteomes" id="UP000035760"/>
    </source>
</evidence>
<dbReference type="STRING" id="1400863.BN873_610056"/>
<keyword evidence="5" id="KW-1185">Reference proteome</keyword>
<dbReference type="Pfam" id="PF11740">
    <property type="entry name" value="KfrA_N"/>
    <property type="match status" value="1"/>
</dbReference>
<feature type="region of interest" description="Disordered" evidence="2">
    <location>
        <begin position="318"/>
        <end position="360"/>
    </location>
</feature>
<dbReference type="RefSeq" id="WP_048674540.1">
    <property type="nucleotide sequence ID" value="NZ_CBTJ020000071.1"/>
</dbReference>
<sequence>MARTGITFEDVHAAAESLLGRGLNPTIQRVREVLGTGSNTTISEHLKNWQQQLAQAPKIVLPPTVPEAVALALDTFWKIAVQHAEAAFDEQRTRAAQAAAAAEQARDAAISEQRQIQAEIEQLRRQLETAQTTARDFADRLLVEQERRANAEMAIQAAEQRVQAANDALDQIRAETAARVVQLETMLQQTRTDAEKQLTDAQQRFEAEKQRAAASEARLANLLDQLRAEQTTERQNFAHERQAWRQHEADWREQQKLQSTENIQLKANLAVFEEQRNAIGVELEQTRLALEKAQTDHLATVREAEALRGELKVVLAERERLQPERQINPSPNLPDADAPTHAQRSSSLRKPRAKRAKPVE</sequence>
<feature type="compositionally biased region" description="Basic residues" evidence="2">
    <location>
        <begin position="347"/>
        <end position="360"/>
    </location>
</feature>
<organism evidence="4 5">
    <name type="scientific">Candidatus Competibacter denitrificans Run_A_D11</name>
    <dbReference type="NCBI Taxonomy" id="1400863"/>
    <lineage>
        <taxon>Bacteria</taxon>
        <taxon>Pseudomonadati</taxon>
        <taxon>Pseudomonadota</taxon>
        <taxon>Gammaproteobacteria</taxon>
        <taxon>Candidatus Competibacteraceae</taxon>
        <taxon>Candidatus Competibacter</taxon>
    </lineage>
</organism>
<feature type="domain" description="KfrA N-terminal DNA-binding" evidence="3">
    <location>
        <begin position="7"/>
        <end position="119"/>
    </location>
</feature>
<gene>
    <name evidence="4" type="ORF">BN873_610056</name>
</gene>
<feature type="coiled-coil region" evidence="1">
    <location>
        <begin position="99"/>
        <end position="232"/>
    </location>
</feature>
<dbReference type="AlphaFoldDB" id="W6MAB8"/>
<evidence type="ECO:0000256" key="1">
    <source>
        <dbReference type="SAM" id="Coils"/>
    </source>
</evidence>
<protein>
    <recommendedName>
        <fullName evidence="3">KfrA N-terminal DNA-binding domain-containing protein</fullName>
    </recommendedName>
</protein>
<dbReference type="Proteomes" id="UP000035760">
    <property type="component" value="Unassembled WGS sequence"/>
</dbReference>
<comment type="caution">
    <text evidence="4">The sequence shown here is derived from an EMBL/GenBank/DDBJ whole genome shotgun (WGS) entry which is preliminary data.</text>
</comment>
<dbReference type="InterPro" id="IPR021104">
    <property type="entry name" value="KfrA_DNA-bd_N"/>
</dbReference>
<evidence type="ECO:0000259" key="3">
    <source>
        <dbReference type="Pfam" id="PF11740"/>
    </source>
</evidence>
<accession>W6MAB8</accession>
<proteinExistence type="predicted"/>
<evidence type="ECO:0000313" key="4">
    <source>
        <dbReference type="EMBL" id="CDI03659.1"/>
    </source>
</evidence>
<evidence type="ECO:0000256" key="2">
    <source>
        <dbReference type="SAM" id="MobiDB-lite"/>
    </source>
</evidence>
<keyword evidence="1" id="KW-0175">Coiled coil</keyword>
<dbReference type="EMBL" id="CBTJ020000071">
    <property type="protein sequence ID" value="CDI03659.1"/>
    <property type="molecule type" value="Genomic_DNA"/>
</dbReference>
<name>W6MAB8_9GAMM</name>
<reference evidence="4" key="2">
    <citation type="submission" date="2014-03" db="EMBL/GenBank/DDBJ databases">
        <title>Candidatus Competibacter-lineage genomes retrieved from metagenomes reveal functional metabolic diversity.</title>
        <authorList>
            <person name="McIlroy S.J."/>
            <person name="Albertsen M."/>
            <person name="Andresen E.K."/>
            <person name="Saunders A.M."/>
            <person name="Kristiansen R."/>
            <person name="Stokholm-Bjerregaard M."/>
            <person name="Nielsen K.L."/>
            <person name="Nielsen P.H."/>
        </authorList>
    </citation>
    <scope>NUCLEOTIDE SEQUENCE</scope>
    <source>
        <strain evidence="4">Run_A_D11</strain>
    </source>
</reference>
<reference evidence="4" key="1">
    <citation type="submission" date="2013-07" db="EMBL/GenBank/DDBJ databases">
        <authorList>
            <person name="McIlroy S."/>
        </authorList>
    </citation>
    <scope>NUCLEOTIDE SEQUENCE [LARGE SCALE GENOMIC DNA]</scope>
    <source>
        <strain evidence="4">Run_A_D11</strain>
    </source>
</reference>